<evidence type="ECO:0000256" key="4">
    <source>
        <dbReference type="SAM" id="Phobius"/>
    </source>
</evidence>
<feature type="transmembrane region" description="Helical" evidence="4">
    <location>
        <begin position="297"/>
        <end position="316"/>
    </location>
</feature>
<dbReference type="PROSITE" id="PS50850">
    <property type="entry name" value="MFS"/>
    <property type="match status" value="1"/>
</dbReference>
<evidence type="ECO:0000256" key="1">
    <source>
        <dbReference type="ARBA" id="ARBA00022692"/>
    </source>
</evidence>
<proteinExistence type="predicted"/>
<dbReference type="SUPFAM" id="SSF103473">
    <property type="entry name" value="MFS general substrate transporter"/>
    <property type="match status" value="1"/>
</dbReference>
<feature type="domain" description="Major facilitator superfamily (MFS) profile" evidence="5">
    <location>
        <begin position="10"/>
        <end position="410"/>
    </location>
</feature>
<dbReference type="InterPro" id="IPR020846">
    <property type="entry name" value="MFS_dom"/>
</dbReference>
<accession>A0ABU9CK43</accession>
<dbReference type="InterPro" id="IPR011701">
    <property type="entry name" value="MFS"/>
</dbReference>
<dbReference type="EMBL" id="JBBUTH010000007">
    <property type="protein sequence ID" value="MEK8051079.1"/>
    <property type="molecule type" value="Genomic_DNA"/>
</dbReference>
<evidence type="ECO:0000313" key="6">
    <source>
        <dbReference type="EMBL" id="MEK8051079.1"/>
    </source>
</evidence>
<reference evidence="6 7" key="1">
    <citation type="submission" date="2024-04" db="EMBL/GenBank/DDBJ databases">
        <title>Novel species of the genus Ideonella isolated from streams.</title>
        <authorList>
            <person name="Lu H."/>
        </authorList>
    </citation>
    <scope>NUCLEOTIDE SEQUENCE [LARGE SCALE GENOMIC DNA]</scope>
    <source>
        <strain evidence="6 7">DXS22W</strain>
    </source>
</reference>
<keyword evidence="2 4" id="KW-1133">Transmembrane helix</keyword>
<feature type="transmembrane region" description="Helical" evidence="4">
    <location>
        <begin position="108"/>
        <end position="127"/>
    </location>
</feature>
<dbReference type="InterPro" id="IPR036259">
    <property type="entry name" value="MFS_trans_sf"/>
</dbReference>
<comment type="caution">
    <text evidence="6">The sequence shown here is derived from an EMBL/GenBank/DDBJ whole genome shotgun (WGS) entry which is preliminary data.</text>
</comment>
<feature type="transmembrane region" description="Helical" evidence="4">
    <location>
        <begin position="46"/>
        <end position="68"/>
    </location>
</feature>
<keyword evidence="3 4" id="KW-0472">Membrane</keyword>
<evidence type="ECO:0000256" key="3">
    <source>
        <dbReference type="ARBA" id="ARBA00023136"/>
    </source>
</evidence>
<dbReference type="Gene3D" id="1.20.1250.20">
    <property type="entry name" value="MFS general substrate transporter like domains"/>
    <property type="match status" value="1"/>
</dbReference>
<evidence type="ECO:0000313" key="7">
    <source>
        <dbReference type="Proteomes" id="UP001365405"/>
    </source>
</evidence>
<evidence type="ECO:0000259" key="5">
    <source>
        <dbReference type="PROSITE" id="PS50850"/>
    </source>
</evidence>
<feature type="transmembrane region" description="Helical" evidence="4">
    <location>
        <begin position="139"/>
        <end position="161"/>
    </location>
</feature>
<feature type="transmembrane region" description="Helical" evidence="4">
    <location>
        <begin position="80"/>
        <end position="102"/>
    </location>
</feature>
<keyword evidence="7" id="KW-1185">Reference proteome</keyword>
<feature type="transmembrane region" description="Helical" evidence="4">
    <location>
        <begin position="167"/>
        <end position="185"/>
    </location>
</feature>
<dbReference type="Pfam" id="PF07690">
    <property type="entry name" value="MFS_1"/>
    <property type="match status" value="1"/>
</dbReference>
<name>A0ABU9CK43_9BURK</name>
<protein>
    <submittedName>
        <fullName evidence="6">MFS transporter</fullName>
    </submittedName>
</protein>
<evidence type="ECO:0000256" key="2">
    <source>
        <dbReference type="ARBA" id="ARBA00022989"/>
    </source>
</evidence>
<feature type="transmembrane region" description="Helical" evidence="4">
    <location>
        <begin position="385"/>
        <end position="407"/>
    </location>
</feature>
<feature type="transmembrane region" description="Helical" evidence="4">
    <location>
        <begin position="269"/>
        <end position="290"/>
    </location>
</feature>
<keyword evidence="1 4" id="KW-0812">Transmembrane</keyword>
<feature type="transmembrane region" description="Helical" evidence="4">
    <location>
        <begin position="322"/>
        <end position="345"/>
    </location>
</feature>
<dbReference type="RefSeq" id="WP_341410769.1">
    <property type="nucleotide sequence ID" value="NZ_JBBUTH010000007.1"/>
</dbReference>
<gene>
    <name evidence="6" type="ORF">AACH10_12585</name>
</gene>
<feature type="transmembrane region" description="Helical" evidence="4">
    <location>
        <begin position="233"/>
        <end position="257"/>
    </location>
</feature>
<sequence length="413" mass="41413">MVKPASPWPAVLLLYAAGLMAAAQLGKLSALAPVFTPALGLTLAGAAWAISLLEVGGATLGAVAGLLAQRWGLRRTLQGGLVALALAGLGSATAQGQASLLGWRLLEAAGYLSVTVTAPVLIARLSLAAGAHTQMLAMTLWSTFVPVGLALGASGAAAAALPLGWRGALLAGGVLAAVLAVAMRWRWPAAAEAAADAADAEREAAHRAESHHAEDSAAFHAATRRAARPGMAAWCLALGFGLFALFEVGLLGLLPTLLVEQAGLSAAAAGQWTGVASLAAVGGSGIAALLQRHAVPARWPALLALALPAVLLWGIFRPAPDAAWAVGLAIACNLLGGVFASYAFAMLPRVAPRPAQLVRVNGLITQCGASGSLLGPPLMAAGVAWGGWTGAAALGVLITLPALPLAWRAFRGR</sequence>
<dbReference type="Proteomes" id="UP001365405">
    <property type="component" value="Unassembled WGS sequence"/>
</dbReference>
<organism evidence="6 7">
    <name type="scientific">Pseudaquabacterium inlustre</name>
    <dbReference type="NCBI Taxonomy" id="2984192"/>
    <lineage>
        <taxon>Bacteria</taxon>
        <taxon>Pseudomonadati</taxon>
        <taxon>Pseudomonadota</taxon>
        <taxon>Betaproteobacteria</taxon>
        <taxon>Burkholderiales</taxon>
        <taxon>Sphaerotilaceae</taxon>
        <taxon>Pseudaquabacterium</taxon>
    </lineage>
</organism>
<feature type="transmembrane region" description="Helical" evidence="4">
    <location>
        <begin position="357"/>
        <end position="379"/>
    </location>
</feature>